<dbReference type="RefSeq" id="WP_211116398.1">
    <property type="nucleotide sequence ID" value="NZ_STGY01000021.1"/>
</dbReference>
<protein>
    <submittedName>
        <fullName evidence="1">Uncharacterized protein</fullName>
    </submittedName>
</protein>
<evidence type="ECO:0000313" key="2">
    <source>
        <dbReference type="Proteomes" id="UP000308760"/>
    </source>
</evidence>
<gene>
    <name evidence="1" type="ORF">FAB82_05830</name>
</gene>
<dbReference type="AlphaFoldDB" id="A0A4S8QHH5"/>
<accession>A0A4S8QHH5</accession>
<name>A0A4S8QHH5_9ACTN</name>
<organism evidence="1 2">
    <name type="scientific">Glycomyces buryatensis</name>
    <dbReference type="NCBI Taxonomy" id="2570927"/>
    <lineage>
        <taxon>Bacteria</taxon>
        <taxon>Bacillati</taxon>
        <taxon>Actinomycetota</taxon>
        <taxon>Actinomycetes</taxon>
        <taxon>Glycomycetales</taxon>
        <taxon>Glycomycetaceae</taxon>
        <taxon>Glycomyces</taxon>
    </lineage>
</organism>
<evidence type="ECO:0000313" key="1">
    <source>
        <dbReference type="EMBL" id="THV42682.1"/>
    </source>
</evidence>
<comment type="caution">
    <text evidence="1">The sequence shown here is derived from an EMBL/GenBank/DDBJ whole genome shotgun (WGS) entry which is preliminary data.</text>
</comment>
<reference evidence="1 2" key="2">
    <citation type="submission" date="2019-05" db="EMBL/GenBank/DDBJ databases">
        <title>Glycomyces buryatensis sp. nov.</title>
        <authorList>
            <person name="Nikitina E."/>
        </authorList>
    </citation>
    <scope>NUCLEOTIDE SEQUENCE [LARGE SCALE GENOMIC DNA]</scope>
    <source>
        <strain evidence="1 2">18</strain>
    </source>
</reference>
<keyword evidence="2" id="KW-1185">Reference proteome</keyword>
<sequence length="73" mass="8285">MFAYADMNVEVQSIRSEVLAYEVLWLRRVDSKPEVTIAVRRPTGIAVANLFDLEPAELDSALSEFLKRRSDSV</sequence>
<reference evidence="2" key="1">
    <citation type="submission" date="2019-04" db="EMBL/GenBank/DDBJ databases">
        <title>Nocardioides xinjiangensis sp. nov.</title>
        <authorList>
            <person name="Liu S."/>
        </authorList>
    </citation>
    <scope>NUCLEOTIDE SEQUENCE [LARGE SCALE GENOMIC DNA]</scope>
    <source>
        <strain evidence="2">18</strain>
    </source>
</reference>
<dbReference type="Proteomes" id="UP000308760">
    <property type="component" value="Unassembled WGS sequence"/>
</dbReference>
<proteinExistence type="predicted"/>
<dbReference type="EMBL" id="STGY01000021">
    <property type="protein sequence ID" value="THV42682.1"/>
    <property type="molecule type" value="Genomic_DNA"/>
</dbReference>